<dbReference type="AlphaFoldDB" id="A0A8T0GQY3"/>
<dbReference type="Proteomes" id="UP000822688">
    <property type="component" value="Chromosome 9"/>
</dbReference>
<reference evidence="1" key="1">
    <citation type="submission" date="2020-06" db="EMBL/GenBank/DDBJ databases">
        <title>WGS assembly of Ceratodon purpureus strain R40.</title>
        <authorList>
            <person name="Carey S.B."/>
            <person name="Jenkins J."/>
            <person name="Shu S."/>
            <person name="Lovell J.T."/>
            <person name="Sreedasyam A."/>
            <person name="Maumus F."/>
            <person name="Tiley G.P."/>
            <person name="Fernandez-Pozo N."/>
            <person name="Barry K."/>
            <person name="Chen C."/>
            <person name="Wang M."/>
            <person name="Lipzen A."/>
            <person name="Daum C."/>
            <person name="Saski C.A."/>
            <person name="Payton A.C."/>
            <person name="Mcbreen J.C."/>
            <person name="Conrad R.E."/>
            <person name="Kollar L.M."/>
            <person name="Olsson S."/>
            <person name="Huttunen S."/>
            <person name="Landis J.B."/>
            <person name="Wickett N.J."/>
            <person name="Johnson M.G."/>
            <person name="Rensing S.A."/>
            <person name="Grimwood J."/>
            <person name="Schmutz J."/>
            <person name="Mcdaniel S.F."/>
        </authorList>
    </citation>
    <scope>NUCLEOTIDE SEQUENCE</scope>
    <source>
        <strain evidence="1">R40</strain>
    </source>
</reference>
<sequence>MSFRPQEKAGSVVGWLAANGLPGSVLGIRESAGIVDGIRSVLSDEGLVLAQLAVRCLSSALVVTGEFGDWWLGAVTRFKNVFIRASHLFPYTEQLFRTLIEKLFPGFY</sequence>
<dbReference type="EMBL" id="CM026430">
    <property type="protein sequence ID" value="KAG0561343.1"/>
    <property type="molecule type" value="Genomic_DNA"/>
</dbReference>
<evidence type="ECO:0000313" key="1">
    <source>
        <dbReference type="EMBL" id="KAG0561343.1"/>
    </source>
</evidence>
<accession>A0A8T0GQY3</accession>
<gene>
    <name evidence="1" type="ORF">KC19_9G057200</name>
</gene>
<proteinExistence type="predicted"/>
<comment type="caution">
    <text evidence="1">The sequence shown here is derived from an EMBL/GenBank/DDBJ whole genome shotgun (WGS) entry which is preliminary data.</text>
</comment>
<keyword evidence="2" id="KW-1185">Reference proteome</keyword>
<name>A0A8T0GQY3_CERPU</name>
<protein>
    <submittedName>
        <fullName evidence="1">Uncharacterized protein</fullName>
    </submittedName>
</protein>
<organism evidence="1 2">
    <name type="scientific">Ceratodon purpureus</name>
    <name type="common">Fire moss</name>
    <name type="synonym">Dicranum purpureum</name>
    <dbReference type="NCBI Taxonomy" id="3225"/>
    <lineage>
        <taxon>Eukaryota</taxon>
        <taxon>Viridiplantae</taxon>
        <taxon>Streptophyta</taxon>
        <taxon>Embryophyta</taxon>
        <taxon>Bryophyta</taxon>
        <taxon>Bryophytina</taxon>
        <taxon>Bryopsida</taxon>
        <taxon>Dicranidae</taxon>
        <taxon>Pseudoditrichales</taxon>
        <taxon>Ditrichaceae</taxon>
        <taxon>Ceratodon</taxon>
    </lineage>
</organism>
<evidence type="ECO:0000313" key="2">
    <source>
        <dbReference type="Proteomes" id="UP000822688"/>
    </source>
</evidence>